<dbReference type="GO" id="GO:0005739">
    <property type="term" value="C:mitochondrion"/>
    <property type="evidence" value="ECO:0007669"/>
    <property type="project" value="UniProtKB-SubCell"/>
</dbReference>
<dbReference type="InterPro" id="IPR025927">
    <property type="entry name" value="Znf_KANL2-like"/>
</dbReference>
<organism evidence="16 17">
    <name type="scientific">Amborella trichopoda</name>
    <dbReference type="NCBI Taxonomy" id="13333"/>
    <lineage>
        <taxon>Eukaryota</taxon>
        <taxon>Viridiplantae</taxon>
        <taxon>Streptophyta</taxon>
        <taxon>Embryophyta</taxon>
        <taxon>Tracheophyta</taxon>
        <taxon>Spermatophyta</taxon>
        <taxon>Magnoliopsida</taxon>
        <taxon>Amborellales</taxon>
        <taxon>Amborellaceae</taxon>
        <taxon>Amborella</taxon>
    </lineage>
</organism>
<evidence type="ECO:0000256" key="9">
    <source>
        <dbReference type="ARBA" id="ARBA00023242"/>
    </source>
</evidence>
<gene>
    <name evidence="16" type="ORF">AMTR_s00103p00156950</name>
</gene>
<evidence type="ECO:0000256" key="7">
    <source>
        <dbReference type="ARBA" id="ARBA00022853"/>
    </source>
</evidence>
<name>W1NTN0_AMBTC</name>
<keyword evidence="8" id="KW-0496">Mitochondrion</keyword>
<evidence type="ECO:0000313" key="16">
    <source>
        <dbReference type="EMBL" id="ERN00912.1"/>
    </source>
</evidence>
<accession>W1NTN0</accession>
<keyword evidence="4" id="KW-1017">Isopeptide bond</keyword>
<dbReference type="GO" id="GO:0044545">
    <property type="term" value="C:NSL complex"/>
    <property type="evidence" value="ECO:0000318"/>
    <property type="project" value="GO_Central"/>
</dbReference>
<dbReference type="Gramene" id="ERN00912">
    <property type="protein sequence ID" value="ERN00912"/>
    <property type="gene ID" value="AMTR_s00103p00156950"/>
</dbReference>
<evidence type="ECO:0000256" key="8">
    <source>
        <dbReference type="ARBA" id="ARBA00023128"/>
    </source>
</evidence>
<comment type="subunit">
    <text evidence="13">Component of the NSL complex at least composed of KAT8/MOF, KANSL1, KANSL2, KANSL3, MCRS1, PHF20, OGT1/OGT, WDR5 and HCFC1.</text>
</comment>
<reference evidence="17" key="1">
    <citation type="journal article" date="2013" name="Science">
        <title>The Amborella genome and the evolution of flowering plants.</title>
        <authorList>
            <consortium name="Amborella Genome Project"/>
        </authorList>
    </citation>
    <scope>NUCLEOTIDE SEQUENCE [LARGE SCALE GENOMIC DNA]</scope>
</reference>
<sequence length="272" mass="30700">MGITSRQKTPKKPFQTSFLPINGVSEPERSASNSDTDSMQEGPSHAEANGGSVGLLERERPIKGMDAMALEEVIRGRSDRVKKLLSIYREQYWLLMEELRYKYREYSWRFGKCGFDEKKDERERKEEREREGEAGVGSKLEREGGVRCLYQSCKAKPMALCDYCHAHVLSDSKQQLYKGCSYVIKSLPSGAVICGKPVLKATVPSLCSNHVLKTRRNVALSLKKAGLGMPSSNKHASKFHVMIAEYVRFIQAKRRRLRNGFSSGVSEIKPDT</sequence>
<evidence type="ECO:0000256" key="3">
    <source>
        <dbReference type="ARBA" id="ARBA00015508"/>
    </source>
</evidence>
<evidence type="ECO:0000256" key="6">
    <source>
        <dbReference type="ARBA" id="ARBA00022843"/>
    </source>
</evidence>
<protein>
    <recommendedName>
        <fullName evidence="3">KAT8 regulatory NSL complex subunit 2</fullName>
    </recommendedName>
    <alternativeName>
        <fullName evidence="11">NSL complex protein NSL2</fullName>
    </alternativeName>
    <alternativeName>
        <fullName evidence="10">Non-specific lethal 2 homolog</fullName>
    </alternativeName>
</protein>
<evidence type="ECO:0000259" key="15">
    <source>
        <dbReference type="Pfam" id="PF13891"/>
    </source>
</evidence>
<evidence type="ECO:0000256" key="4">
    <source>
        <dbReference type="ARBA" id="ARBA00022499"/>
    </source>
</evidence>
<comment type="function">
    <text evidence="12">Non-catalytic component of the NSL histone acetyltransferase complex, a multiprotein complex that mediates histone H4 acetylation at 'Lys-5'- and 'Lys-8' (H4K5ac and H4K8ac) at transcription start sites and promotes transcription initiation. Required for NSL complex stability and for transcription of intraciliary transport genes in both ciliated and non-ciliated cells by regulating histone H4 acetylation at 'Lys-5'- and 'Lys-12' (H4K5ac and H4K12ac). This is necessary for cilium assembly in ciliated cells and for organization of the microtubule cytoskeleton in non-ciliated cells. Required within the NSL complex to maintain nuclear architecture stability by promoting KAT8-mediated acetylation of lamin LMNA.</text>
</comment>
<dbReference type="OMA" id="NNGGVNC"/>
<keyword evidence="9" id="KW-0539">Nucleus</keyword>
<proteinExistence type="predicted"/>
<evidence type="ECO:0000256" key="2">
    <source>
        <dbReference type="ARBA" id="ARBA00004173"/>
    </source>
</evidence>
<dbReference type="STRING" id="13333.W1NTN0"/>
<comment type="subcellular location">
    <subcellularLocation>
        <location evidence="2">Mitochondrion</location>
    </subcellularLocation>
    <subcellularLocation>
        <location evidence="1">Nucleus</location>
    </subcellularLocation>
</comment>
<dbReference type="Proteomes" id="UP000017836">
    <property type="component" value="Unassembled WGS sequence"/>
</dbReference>
<feature type="compositionally biased region" description="Polar residues" evidence="14">
    <location>
        <begin position="30"/>
        <end position="41"/>
    </location>
</feature>
<dbReference type="AlphaFoldDB" id="W1NTN0"/>
<evidence type="ECO:0000313" key="17">
    <source>
        <dbReference type="Proteomes" id="UP000017836"/>
    </source>
</evidence>
<evidence type="ECO:0000256" key="5">
    <source>
        <dbReference type="ARBA" id="ARBA00022553"/>
    </source>
</evidence>
<dbReference type="PANTHER" id="PTHR13453">
    <property type="entry name" value="KAT8 REGULATORY NSL COMPLEX SUBUNIT 2"/>
    <property type="match status" value="1"/>
</dbReference>
<evidence type="ECO:0000256" key="14">
    <source>
        <dbReference type="SAM" id="MobiDB-lite"/>
    </source>
</evidence>
<keyword evidence="7" id="KW-0156">Chromatin regulator</keyword>
<evidence type="ECO:0000256" key="1">
    <source>
        <dbReference type="ARBA" id="ARBA00004123"/>
    </source>
</evidence>
<evidence type="ECO:0000256" key="13">
    <source>
        <dbReference type="ARBA" id="ARBA00093543"/>
    </source>
</evidence>
<dbReference type="GO" id="GO:0006325">
    <property type="term" value="P:chromatin organization"/>
    <property type="evidence" value="ECO:0007669"/>
    <property type="project" value="UniProtKB-KW"/>
</dbReference>
<dbReference type="OrthoDB" id="677315at2759"/>
<dbReference type="Pfam" id="PF13891">
    <property type="entry name" value="zf-C3HC3H_KANSL2"/>
    <property type="match status" value="1"/>
</dbReference>
<keyword evidence="5" id="KW-0597">Phosphoprotein</keyword>
<evidence type="ECO:0000256" key="10">
    <source>
        <dbReference type="ARBA" id="ARBA00032947"/>
    </source>
</evidence>
<evidence type="ECO:0000256" key="11">
    <source>
        <dbReference type="ARBA" id="ARBA00033378"/>
    </source>
</evidence>
<feature type="region of interest" description="Disordered" evidence="14">
    <location>
        <begin position="1"/>
        <end position="55"/>
    </location>
</feature>
<dbReference type="GO" id="GO:0005634">
    <property type="term" value="C:nucleus"/>
    <property type="evidence" value="ECO:0007669"/>
    <property type="project" value="UniProtKB-SubCell"/>
</dbReference>
<evidence type="ECO:0000256" key="12">
    <source>
        <dbReference type="ARBA" id="ARBA00093359"/>
    </source>
</evidence>
<keyword evidence="17" id="KW-1185">Reference proteome</keyword>
<dbReference type="InterPro" id="IPR026316">
    <property type="entry name" value="NSL2"/>
</dbReference>
<dbReference type="HOGENOM" id="CLU_083134_0_0_1"/>
<keyword evidence="6" id="KW-0832">Ubl conjugation</keyword>
<dbReference type="EMBL" id="KI394805">
    <property type="protein sequence ID" value="ERN00912.1"/>
    <property type="molecule type" value="Genomic_DNA"/>
</dbReference>
<dbReference type="eggNOG" id="ENOG502RXKY">
    <property type="taxonomic scope" value="Eukaryota"/>
</dbReference>
<dbReference type="PANTHER" id="PTHR13453:SF1">
    <property type="entry name" value="KAT8 REGULATORY NSL COMPLEX SUBUNIT 2"/>
    <property type="match status" value="1"/>
</dbReference>
<feature type="domain" description="KANL2-like probable zinc-finger" evidence="15">
    <location>
        <begin position="148"/>
        <end position="210"/>
    </location>
</feature>